<dbReference type="AlphaFoldDB" id="A0A9W8YDJ5"/>
<comment type="caution">
    <text evidence="3">The sequence shown here is derived from an EMBL/GenBank/DDBJ whole genome shotgun (WGS) entry which is preliminary data.</text>
</comment>
<evidence type="ECO:0000256" key="2">
    <source>
        <dbReference type="SAM" id="SignalP"/>
    </source>
</evidence>
<accession>A0A9W8YDJ5</accession>
<name>A0A9W8YDJ5_9PLEO</name>
<feature type="region of interest" description="Disordered" evidence="1">
    <location>
        <begin position="196"/>
        <end position="230"/>
    </location>
</feature>
<evidence type="ECO:0000256" key="1">
    <source>
        <dbReference type="SAM" id="MobiDB-lite"/>
    </source>
</evidence>
<gene>
    <name evidence="3" type="ORF">N0V83_003605</name>
</gene>
<dbReference type="EMBL" id="JAPEUY010000005">
    <property type="protein sequence ID" value="KAJ4373311.1"/>
    <property type="molecule type" value="Genomic_DNA"/>
</dbReference>
<protein>
    <submittedName>
        <fullName evidence="3">Uncharacterized protein</fullName>
    </submittedName>
</protein>
<evidence type="ECO:0000313" key="3">
    <source>
        <dbReference type="EMBL" id="KAJ4373311.1"/>
    </source>
</evidence>
<reference evidence="3" key="1">
    <citation type="submission" date="2022-10" db="EMBL/GenBank/DDBJ databases">
        <title>Tapping the CABI collections for fungal endophytes: first genome assemblies for Collariella, Neodidymelliopsis, Ascochyta clinopodiicola, Didymella pomorum, Didymosphaeria variabile, Neocosmospora piperis and Neocucurbitaria cava.</title>
        <authorList>
            <person name="Hill R."/>
        </authorList>
    </citation>
    <scope>NUCLEOTIDE SEQUENCE</scope>
    <source>
        <strain evidence="3">IMI 356814</strain>
    </source>
</reference>
<dbReference type="OrthoDB" id="3795220at2759"/>
<feature type="signal peptide" evidence="2">
    <location>
        <begin position="1"/>
        <end position="30"/>
    </location>
</feature>
<feature type="chain" id="PRO_5040769852" evidence="2">
    <location>
        <begin position="31"/>
        <end position="259"/>
    </location>
</feature>
<sequence length="259" mass="25683">MSSILATTLFATYAAAQLTTSIWLPGAANADQNFVGSVIEQNGDQTTLSLAFADGATQSDDYYRSAPDTVTIGGTSFVAYEVTAVDPVGESDKTVTVSLECTRADAKAVPTCTMSTIGAEAVISEFCAGLTSESPATSVDGQQYCTDSSALTFDETLTLSGDSQYYLNNFPLTITAGEDKLSASAAATPTANSASVTGSASARASSGSGSGTAAATGSSATSSGSSSAAPAQTTNAAAPLRSMAPALAGLGVAAAAFFL</sequence>
<organism evidence="3 4">
    <name type="scientific">Neocucurbitaria cava</name>
    <dbReference type="NCBI Taxonomy" id="798079"/>
    <lineage>
        <taxon>Eukaryota</taxon>
        <taxon>Fungi</taxon>
        <taxon>Dikarya</taxon>
        <taxon>Ascomycota</taxon>
        <taxon>Pezizomycotina</taxon>
        <taxon>Dothideomycetes</taxon>
        <taxon>Pleosporomycetidae</taxon>
        <taxon>Pleosporales</taxon>
        <taxon>Pleosporineae</taxon>
        <taxon>Cucurbitariaceae</taxon>
        <taxon>Neocucurbitaria</taxon>
    </lineage>
</organism>
<keyword evidence="2" id="KW-0732">Signal</keyword>
<proteinExistence type="predicted"/>
<dbReference type="Proteomes" id="UP001140560">
    <property type="component" value="Unassembled WGS sequence"/>
</dbReference>
<keyword evidence="4" id="KW-1185">Reference proteome</keyword>
<evidence type="ECO:0000313" key="4">
    <source>
        <dbReference type="Proteomes" id="UP001140560"/>
    </source>
</evidence>